<dbReference type="InterPro" id="IPR016024">
    <property type="entry name" value="ARM-type_fold"/>
</dbReference>
<feature type="region of interest" description="Disordered" evidence="6">
    <location>
        <begin position="350"/>
        <end position="382"/>
    </location>
</feature>
<evidence type="ECO:0000256" key="6">
    <source>
        <dbReference type="SAM" id="MobiDB-lite"/>
    </source>
</evidence>
<dbReference type="GO" id="GO:0005737">
    <property type="term" value="C:cytoplasm"/>
    <property type="evidence" value="ECO:0007669"/>
    <property type="project" value="UniProtKB-SubCell"/>
</dbReference>
<dbReference type="Proteomes" id="UP000038009">
    <property type="component" value="Unassembled WGS sequence"/>
</dbReference>
<accession>A0A0N1I1U2</accession>
<evidence type="ECO:0000256" key="3">
    <source>
        <dbReference type="ARBA" id="ARBA00022490"/>
    </source>
</evidence>
<dbReference type="SUPFAM" id="SSF48371">
    <property type="entry name" value="ARM repeat"/>
    <property type="match status" value="1"/>
</dbReference>
<evidence type="ECO:0000256" key="1">
    <source>
        <dbReference type="ARBA" id="ARBA00004496"/>
    </source>
</evidence>
<evidence type="ECO:0000256" key="4">
    <source>
        <dbReference type="ARBA" id="ARBA00022737"/>
    </source>
</evidence>
<keyword evidence="5" id="KW-0653">Protein transport</keyword>
<evidence type="ECO:0000256" key="2">
    <source>
        <dbReference type="ARBA" id="ARBA00022448"/>
    </source>
</evidence>
<feature type="compositionally biased region" description="Basic and acidic residues" evidence="6">
    <location>
        <begin position="350"/>
        <end position="360"/>
    </location>
</feature>
<keyword evidence="3" id="KW-0963">Cytoplasm</keyword>
<dbReference type="VEuPathDB" id="TriTrypDB:Lsey_0008_0680"/>
<sequence length="922" mass="100311">MASLAPQILAALAAASSPQQEIRQQGEVQLQQLKSNPSAYFSSCAEILVSQEADLRGRQLVGFQLKNNLANPACAQNAHLQTAVCEHAIVDPQRIIRNVAGSIISVAVREGLWPAQAVVQRLGTSVTQRSAELCAVHGAIRTLSYIVDDAGSLLDAAGLTKPVLMAVVPFLTATTFGTTDPDAVEIRMKALEIVSLILELAGMDFESNTYKGLQGCVRTIIQACFENLQAPISQAVSTLCIRCIVLSLTFYSEIDNALFTQIGQLMYQATTAGNGAAPASAEEESLRIEATEFWRAILHFPQFAEVAQPTVVQIIPVLIRAMVYSDMEIGMLEASAEDWQVPDKADAIRPRHYSEHRNKDAGSNLSNEGGGEEDDEGDDDDEVEEWNLRRVSALTLDDLSEYYGDAILETVLSCIASMIRSSDWRQQEAAVLALGAFCEGCFDSLTRYLPDICPMLLQLLETHNTHFLVVSITLWTSARLGPFFLSTPALMERLMTCILSKMENPSKMVQGGAVEALMEMLSKAEDGQMNVAAPAIVQSVATCFGAYQLKNRVLLFEAVQTICQTLGDALRSNESLISTLMSPLSQFWSHTPNDSPLLWDLFDCMASVCSAVGPAMQPMAGDIFNRGFSLLREHLQMRMTALQAGDIPPDEEFIVTSAILLSGLFDAMGSGLEPLVAQNEPLFMQVLLTMLSDAVPAIRQNGFSLVSDVARTCPTHLQQVLPQFCEAAVRSASEVEETSYGVVSNVAWAMCNLLEHQVDGANLPTMQSTPAMAQLFSLFANFLGRAKVTADMRNMAENVSLCLGVMLYVDPEIEAKSQCGVQLFAMPFCRFVRNIRESSSLLEAATCGFLMAVQQNPSVVLNNVTLFCDLACSVSAEGVEASRMIRDLLSGAARANPATWRQALSSSTAQTRKKLYQLYGLQ</sequence>
<dbReference type="AlphaFoldDB" id="A0A0N1I1U2"/>
<dbReference type="EMBL" id="LJSK01000008">
    <property type="protein sequence ID" value="KPI90281.1"/>
    <property type="molecule type" value="Genomic_DNA"/>
</dbReference>
<dbReference type="InterPro" id="IPR011989">
    <property type="entry name" value="ARM-like"/>
</dbReference>
<keyword evidence="2" id="KW-0813">Transport</keyword>
<gene>
    <name evidence="7" type="ORF">ABL78_0663</name>
</gene>
<dbReference type="Pfam" id="PF13513">
    <property type="entry name" value="HEAT_EZ"/>
    <property type="match status" value="1"/>
</dbReference>
<dbReference type="OrthoDB" id="951172at2759"/>
<reference evidence="7 8" key="1">
    <citation type="journal article" date="2015" name="PLoS Pathog.">
        <title>Leptomonas seymouri: Adaptations to the Dixenous Life Cycle Analyzed by Genome Sequencing, Transcriptome Profiling and Co-infection with Leishmania donovani.</title>
        <authorList>
            <person name="Kraeva N."/>
            <person name="Butenko A."/>
            <person name="Hlavacova J."/>
            <person name="Kostygov A."/>
            <person name="Myskova J."/>
            <person name="Grybchuk D."/>
            <person name="Lestinova T."/>
            <person name="Votypka J."/>
            <person name="Volf P."/>
            <person name="Opperdoes F."/>
            <person name="Flegontov P."/>
            <person name="Lukes J."/>
            <person name="Yurchenko V."/>
        </authorList>
    </citation>
    <scope>NUCLEOTIDE SEQUENCE [LARGE SCALE GENOMIC DNA]</scope>
    <source>
        <strain evidence="7 8">ATCC 30220</strain>
    </source>
</reference>
<evidence type="ECO:0000313" key="8">
    <source>
        <dbReference type="Proteomes" id="UP000038009"/>
    </source>
</evidence>
<evidence type="ECO:0000256" key="5">
    <source>
        <dbReference type="ARBA" id="ARBA00022927"/>
    </source>
</evidence>
<keyword evidence="8" id="KW-1185">Reference proteome</keyword>
<protein>
    <submittedName>
        <fullName evidence="7">Uncharacterized protein</fullName>
    </submittedName>
</protein>
<dbReference type="GO" id="GO:0006606">
    <property type="term" value="P:protein import into nucleus"/>
    <property type="evidence" value="ECO:0007669"/>
    <property type="project" value="InterPro"/>
</dbReference>
<dbReference type="Gene3D" id="1.25.10.10">
    <property type="entry name" value="Leucine-rich Repeat Variant"/>
    <property type="match status" value="1"/>
</dbReference>
<dbReference type="InterPro" id="IPR040122">
    <property type="entry name" value="Importin_beta"/>
</dbReference>
<organism evidence="7 8">
    <name type="scientific">Leptomonas seymouri</name>
    <dbReference type="NCBI Taxonomy" id="5684"/>
    <lineage>
        <taxon>Eukaryota</taxon>
        <taxon>Discoba</taxon>
        <taxon>Euglenozoa</taxon>
        <taxon>Kinetoplastea</taxon>
        <taxon>Metakinetoplastina</taxon>
        <taxon>Trypanosomatida</taxon>
        <taxon>Trypanosomatidae</taxon>
        <taxon>Leishmaniinae</taxon>
        <taxon>Leptomonas</taxon>
    </lineage>
</organism>
<dbReference type="OMA" id="AQEGAMS"/>
<dbReference type="PANTHER" id="PTHR10527">
    <property type="entry name" value="IMPORTIN BETA"/>
    <property type="match status" value="1"/>
</dbReference>
<comment type="caution">
    <text evidence="7">The sequence shown here is derived from an EMBL/GenBank/DDBJ whole genome shotgun (WGS) entry which is preliminary data.</text>
</comment>
<name>A0A0N1I1U2_LEPSE</name>
<keyword evidence="4" id="KW-0677">Repeat</keyword>
<feature type="compositionally biased region" description="Acidic residues" evidence="6">
    <location>
        <begin position="370"/>
        <end position="382"/>
    </location>
</feature>
<proteinExistence type="predicted"/>
<evidence type="ECO:0000313" key="7">
    <source>
        <dbReference type="EMBL" id="KPI90281.1"/>
    </source>
</evidence>
<comment type="subcellular location">
    <subcellularLocation>
        <location evidence="1">Cytoplasm</location>
    </subcellularLocation>
</comment>